<accession>A0ABX8VPR7</accession>
<sequence>MTAGVDRIHNDPAMPPEAVQAADAEVDVLVREQQIIHEIAIEEGFEPTPETVPAPSIPAPPAAPPTVTRAAVTGDLYAALTLLDNRNAVTPLDPNDRAARRAQLAPLVDALRAAEQGGDPQAIERAKAAIEPANTVSELTILEQTTAKLQADL</sequence>
<feature type="compositionally biased region" description="Pro residues" evidence="1">
    <location>
        <begin position="50"/>
        <end position="64"/>
    </location>
</feature>
<reference evidence="2 3" key="1">
    <citation type="submission" date="2021-07" db="EMBL/GenBank/DDBJ databases">
        <title>Whole genome sequencing of non-tuberculosis mycobacteria type-strains.</title>
        <authorList>
            <person name="Igarashi Y."/>
            <person name="Osugi A."/>
            <person name="Mitarai S."/>
        </authorList>
    </citation>
    <scope>NUCLEOTIDE SEQUENCE [LARGE SCALE GENOMIC DNA]</scope>
    <source>
        <strain evidence="2 3">JCM 16370</strain>
    </source>
</reference>
<feature type="region of interest" description="Disordered" evidence="1">
    <location>
        <begin position="43"/>
        <end position="66"/>
    </location>
</feature>
<protein>
    <submittedName>
        <fullName evidence="2">Uncharacterized protein</fullName>
    </submittedName>
</protein>
<evidence type="ECO:0000313" key="3">
    <source>
        <dbReference type="Proteomes" id="UP000825367"/>
    </source>
</evidence>
<dbReference type="RefSeq" id="WP_125477383.1">
    <property type="nucleotide sequence ID" value="NZ_BAAAVX010000003.1"/>
</dbReference>
<proteinExistence type="predicted"/>
<dbReference type="Proteomes" id="UP000825367">
    <property type="component" value="Chromosome"/>
</dbReference>
<evidence type="ECO:0000256" key="1">
    <source>
        <dbReference type="SAM" id="MobiDB-lite"/>
    </source>
</evidence>
<name>A0ABX8VPR7_9MYCO</name>
<organism evidence="2 3">
    <name type="scientific">Mycolicibacterium pallens</name>
    <dbReference type="NCBI Taxonomy" id="370524"/>
    <lineage>
        <taxon>Bacteria</taxon>
        <taxon>Bacillati</taxon>
        <taxon>Actinomycetota</taxon>
        <taxon>Actinomycetes</taxon>
        <taxon>Mycobacteriales</taxon>
        <taxon>Mycobacteriaceae</taxon>
        <taxon>Mycolicibacterium</taxon>
    </lineage>
</organism>
<evidence type="ECO:0000313" key="2">
    <source>
        <dbReference type="EMBL" id="QYL17765.1"/>
    </source>
</evidence>
<dbReference type="EMBL" id="CP080333">
    <property type="protein sequence ID" value="QYL17765.1"/>
    <property type="molecule type" value="Genomic_DNA"/>
</dbReference>
<keyword evidence="3" id="KW-1185">Reference proteome</keyword>
<gene>
    <name evidence="2" type="ORF">K0O64_04165</name>
</gene>